<dbReference type="EMBL" id="JAUNZN010000033">
    <property type="protein sequence ID" value="KAK4806979.1"/>
    <property type="molecule type" value="Genomic_DNA"/>
</dbReference>
<evidence type="ECO:0000313" key="1">
    <source>
        <dbReference type="EMBL" id="KAK4806979.1"/>
    </source>
</evidence>
<proteinExistence type="predicted"/>
<gene>
    <name evidence="1" type="ORF">QYF61_027346</name>
</gene>
<dbReference type="Proteomes" id="UP001333110">
    <property type="component" value="Unassembled WGS sequence"/>
</dbReference>
<evidence type="ECO:0000313" key="2">
    <source>
        <dbReference type="Proteomes" id="UP001333110"/>
    </source>
</evidence>
<sequence>MKKINSIPAKTSTEDPFIVGLLHVEEQQVSIATMMELIRRLESQGVISKTQSPFNSPIWPVQKSDGTALEQGAAPEHLQYNDDIIVWGNTAEEVFEKGKRIIQILLKANFAITQSKIKGPS</sequence>
<comment type="caution">
    <text evidence="1">The sequence shown here is derived from an EMBL/GenBank/DDBJ whole genome shotgun (WGS) entry which is preliminary data.</text>
</comment>
<evidence type="ECO:0008006" key="3">
    <source>
        <dbReference type="Google" id="ProtNLM"/>
    </source>
</evidence>
<organism evidence="1 2">
    <name type="scientific">Mycteria americana</name>
    <name type="common">Wood stork</name>
    <dbReference type="NCBI Taxonomy" id="33587"/>
    <lineage>
        <taxon>Eukaryota</taxon>
        <taxon>Metazoa</taxon>
        <taxon>Chordata</taxon>
        <taxon>Craniata</taxon>
        <taxon>Vertebrata</taxon>
        <taxon>Euteleostomi</taxon>
        <taxon>Archelosauria</taxon>
        <taxon>Archosauria</taxon>
        <taxon>Dinosauria</taxon>
        <taxon>Saurischia</taxon>
        <taxon>Theropoda</taxon>
        <taxon>Coelurosauria</taxon>
        <taxon>Aves</taxon>
        <taxon>Neognathae</taxon>
        <taxon>Neoaves</taxon>
        <taxon>Aequornithes</taxon>
        <taxon>Ciconiiformes</taxon>
        <taxon>Ciconiidae</taxon>
        <taxon>Mycteria</taxon>
    </lineage>
</organism>
<protein>
    <recommendedName>
        <fullName evidence="3">Reverse transcriptase</fullName>
    </recommendedName>
</protein>
<dbReference type="SUPFAM" id="SSF56672">
    <property type="entry name" value="DNA/RNA polymerases"/>
    <property type="match status" value="1"/>
</dbReference>
<keyword evidence="2" id="KW-1185">Reference proteome</keyword>
<dbReference type="InterPro" id="IPR043502">
    <property type="entry name" value="DNA/RNA_pol_sf"/>
</dbReference>
<reference evidence="1 2" key="1">
    <citation type="journal article" date="2023" name="J. Hered.">
        <title>Chromosome-level genome of the wood stork (Mycteria americana) provides insight into avian chromosome evolution.</title>
        <authorList>
            <person name="Flamio R. Jr."/>
            <person name="Ramstad K.M."/>
        </authorList>
    </citation>
    <scope>NUCLEOTIDE SEQUENCE [LARGE SCALE GENOMIC DNA]</scope>
    <source>
        <strain evidence="1">JAX WOST 10</strain>
    </source>
</reference>
<accession>A0AAN7MJ81</accession>
<name>A0AAN7MJ81_MYCAM</name>
<dbReference type="AlphaFoldDB" id="A0AAN7MJ81"/>
<dbReference type="Gene3D" id="3.10.10.10">
    <property type="entry name" value="HIV Type 1 Reverse Transcriptase, subunit A, domain 1"/>
    <property type="match status" value="1"/>
</dbReference>